<keyword evidence="6 7" id="KW-0472">Membrane</keyword>
<feature type="transmembrane region" description="Helical" evidence="7">
    <location>
        <begin position="254"/>
        <end position="273"/>
    </location>
</feature>
<dbReference type="PANTHER" id="PTHR33567">
    <property type="entry name" value="CHROMATE ION TRANSPORTER (EUROFUNG)"/>
    <property type="match status" value="1"/>
</dbReference>
<dbReference type="NCBIfam" id="TIGR00937">
    <property type="entry name" value="2A51"/>
    <property type="match status" value="1"/>
</dbReference>
<feature type="transmembrane region" description="Helical" evidence="7">
    <location>
        <begin position="403"/>
        <end position="435"/>
    </location>
</feature>
<evidence type="ECO:0000256" key="4">
    <source>
        <dbReference type="ARBA" id="ARBA00022692"/>
    </source>
</evidence>
<comment type="subcellular location">
    <subcellularLocation>
        <location evidence="1">Cell membrane</location>
        <topology evidence="1">Multi-pass membrane protein</topology>
    </subcellularLocation>
</comment>
<dbReference type="GO" id="GO:0005886">
    <property type="term" value="C:plasma membrane"/>
    <property type="evidence" value="ECO:0007669"/>
    <property type="project" value="UniProtKB-SubCell"/>
</dbReference>
<feature type="transmembrane region" description="Helical" evidence="7">
    <location>
        <begin position="293"/>
        <end position="316"/>
    </location>
</feature>
<organism evidence="8 9">
    <name type="scientific">Agitococcus lubricus</name>
    <dbReference type="NCBI Taxonomy" id="1077255"/>
    <lineage>
        <taxon>Bacteria</taxon>
        <taxon>Pseudomonadati</taxon>
        <taxon>Pseudomonadota</taxon>
        <taxon>Gammaproteobacteria</taxon>
        <taxon>Moraxellales</taxon>
        <taxon>Moraxellaceae</taxon>
        <taxon>Agitococcus</taxon>
    </lineage>
</organism>
<keyword evidence="9" id="KW-1185">Reference proteome</keyword>
<dbReference type="OrthoDB" id="9027281at2"/>
<feature type="transmembrane region" description="Helical" evidence="7">
    <location>
        <begin position="369"/>
        <end position="391"/>
    </location>
</feature>
<evidence type="ECO:0000256" key="3">
    <source>
        <dbReference type="ARBA" id="ARBA00022475"/>
    </source>
</evidence>
<dbReference type="RefSeq" id="WP_107864420.1">
    <property type="nucleotide sequence ID" value="NZ_QAON01000001.1"/>
</dbReference>
<dbReference type="PANTHER" id="PTHR33567:SF3">
    <property type="entry name" value="CHROMATE ION TRANSPORTER (EUROFUNG)"/>
    <property type="match status" value="1"/>
</dbReference>
<name>A0A2T5J474_9GAMM</name>
<dbReference type="InterPro" id="IPR014047">
    <property type="entry name" value="Chr_Tranpt_l_chain"/>
</dbReference>
<evidence type="ECO:0000256" key="5">
    <source>
        <dbReference type="ARBA" id="ARBA00022989"/>
    </source>
</evidence>
<feature type="transmembrane region" description="Helical" evidence="7">
    <location>
        <begin position="150"/>
        <end position="179"/>
    </location>
</feature>
<feature type="transmembrane region" description="Helical" evidence="7">
    <location>
        <begin position="118"/>
        <end position="138"/>
    </location>
</feature>
<keyword evidence="5 7" id="KW-1133">Transmembrane helix</keyword>
<evidence type="ECO:0000256" key="7">
    <source>
        <dbReference type="SAM" id="Phobius"/>
    </source>
</evidence>
<evidence type="ECO:0000313" key="8">
    <source>
        <dbReference type="EMBL" id="PTQ91410.1"/>
    </source>
</evidence>
<dbReference type="InterPro" id="IPR003370">
    <property type="entry name" value="Chromate_transpt"/>
</dbReference>
<comment type="similarity">
    <text evidence="2">Belongs to the chromate ion transporter (CHR) (TC 2.A.51) family.</text>
</comment>
<reference evidence="8 9" key="1">
    <citation type="submission" date="2018-04" db="EMBL/GenBank/DDBJ databases">
        <title>Genomic Encyclopedia of Archaeal and Bacterial Type Strains, Phase II (KMG-II): from individual species to whole genera.</title>
        <authorList>
            <person name="Goeker M."/>
        </authorList>
    </citation>
    <scope>NUCLEOTIDE SEQUENCE [LARGE SCALE GENOMIC DNA]</scope>
    <source>
        <strain evidence="8 9">DSM 5822</strain>
    </source>
</reference>
<dbReference type="PIRSF" id="PIRSF004810">
    <property type="entry name" value="ChrA"/>
    <property type="match status" value="1"/>
</dbReference>
<keyword evidence="4 7" id="KW-0812">Transmembrane</keyword>
<dbReference type="Proteomes" id="UP000244223">
    <property type="component" value="Unassembled WGS sequence"/>
</dbReference>
<feature type="transmembrane region" description="Helical" evidence="7">
    <location>
        <begin position="223"/>
        <end position="242"/>
    </location>
</feature>
<evidence type="ECO:0000313" key="9">
    <source>
        <dbReference type="Proteomes" id="UP000244223"/>
    </source>
</evidence>
<proteinExistence type="inferred from homology"/>
<evidence type="ECO:0000256" key="6">
    <source>
        <dbReference type="ARBA" id="ARBA00023136"/>
    </source>
</evidence>
<feature type="transmembrane region" description="Helical" evidence="7">
    <location>
        <begin position="82"/>
        <end position="106"/>
    </location>
</feature>
<gene>
    <name evidence="8" type="ORF">C8N29_101483</name>
</gene>
<protein>
    <submittedName>
        <fullName evidence="8">Chromate transporter</fullName>
    </submittedName>
</protein>
<accession>A0A2T5J474</accession>
<dbReference type="EMBL" id="QAON01000001">
    <property type="protein sequence ID" value="PTQ91410.1"/>
    <property type="molecule type" value="Genomic_DNA"/>
</dbReference>
<dbReference type="Pfam" id="PF02417">
    <property type="entry name" value="Chromate_transp"/>
    <property type="match status" value="2"/>
</dbReference>
<dbReference type="AlphaFoldDB" id="A0A2T5J474"/>
<dbReference type="GO" id="GO:0015109">
    <property type="term" value="F:chromate transmembrane transporter activity"/>
    <property type="evidence" value="ECO:0007669"/>
    <property type="project" value="InterPro"/>
</dbReference>
<evidence type="ECO:0000256" key="2">
    <source>
        <dbReference type="ARBA" id="ARBA00005262"/>
    </source>
</evidence>
<evidence type="ECO:0000256" key="1">
    <source>
        <dbReference type="ARBA" id="ARBA00004651"/>
    </source>
</evidence>
<sequence>MNTSPPTHPTFNQALKLWLKIGCISFGGPAGQIALMHKELVEDKRWISEGRFLHALNYCMLLPGPEAQQLATYIGWLLHGRWGGLIAGGLFVLPSLLLFWLLGWLYMSFGQLPSAQAILWGIKPVVVALVLAAAWRLASKTLKNNYLRAISLAALLAIVAGLGFVWIVLAAALIGLALYRWQPSLFKTAGHGSSGKSYGASVIDDHSPLATHAQYQAHTWRRALLVSLILWFGSLSAVFFIFGQTHLYNHIAQFFSKAALLTFGGAYAVLPYVNHAVVVDYQWLSQAQMMDGLALGESTPGPLIMIVAFVGFVAGWQQALGNDPLINAMIASSLATFFTFLPSFIFIFLGAPVVEATRHLPKLHAPLTAISAAIVGVIVNLALFMAYHVFWPQGWGNTIDYPALLLAIVACVALLRFNVGVISLLAVCAGIGLVLK</sequence>
<comment type="caution">
    <text evidence="8">The sequence shown here is derived from an EMBL/GenBank/DDBJ whole genome shotgun (WGS) entry which is preliminary data.</text>
</comment>
<feature type="transmembrane region" description="Helical" evidence="7">
    <location>
        <begin position="328"/>
        <end position="349"/>
    </location>
</feature>
<keyword evidence="3" id="KW-1003">Cell membrane</keyword>